<protein>
    <recommendedName>
        <fullName evidence="3">Thioesterase/thiol ester dehydrase-isomerase</fullName>
    </recommendedName>
</protein>
<dbReference type="Gene3D" id="3.10.129.10">
    <property type="entry name" value="Hotdog Thioesterase"/>
    <property type="match status" value="1"/>
</dbReference>
<dbReference type="InterPro" id="IPR050563">
    <property type="entry name" value="4-hydroxybenzoyl-CoA_TE"/>
</dbReference>
<evidence type="ECO:0008006" key="3">
    <source>
        <dbReference type="Google" id="ProtNLM"/>
    </source>
</evidence>
<comment type="caution">
    <text evidence="1">The sequence shown here is derived from an EMBL/GenBank/DDBJ whole genome shotgun (WGS) entry which is preliminary data.</text>
</comment>
<reference evidence="1" key="1">
    <citation type="journal article" date="2023" name="Mol. Phylogenet. Evol.">
        <title>Genome-scale phylogeny and comparative genomics of the fungal order Sordariales.</title>
        <authorList>
            <person name="Hensen N."/>
            <person name="Bonometti L."/>
            <person name="Westerberg I."/>
            <person name="Brannstrom I.O."/>
            <person name="Guillou S."/>
            <person name="Cros-Aarteil S."/>
            <person name="Calhoun S."/>
            <person name="Haridas S."/>
            <person name="Kuo A."/>
            <person name="Mondo S."/>
            <person name="Pangilinan J."/>
            <person name="Riley R."/>
            <person name="LaButti K."/>
            <person name="Andreopoulos B."/>
            <person name="Lipzen A."/>
            <person name="Chen C."/>
            <person name="Yan M."/>
            <person name="Daum C."/>
            <person name="Ng V."/>
            <person name="Clum A."/>
            <person name="Steindorff A."/>
            <person name="Ohm R.A."/>
            <person name="Martin F."/>
            <person name="Silar P."/>
            <person name="Natvig D.O."/>
            <person name="Lalanne C."/>
            <person name="Gautier V."/>
            <person name="Ament-Velasquez S.L."/>
            <person name="Kruys A."/>
            <person name="Hutchinson M.I."/>
            <person name="Powell A.J."/>
            <person name="Barry K."/>
            <person name="Miller A.N."/>
            <person name="Grigoriev I.V."/>
            <person name="Debuchy R."/>
            <person name="Gladieux P."/>
            <person name="Hiltunen Thoren M."/>
            <person name="Johannesson H."/>
        </authorList>
    </citation>
    <scope>NUCLEOTIDE SEQUENCE</scope>
    <source>
        <strain evidence="1">PSN293</strain>
    </source>
</reference>
<dbReference type="CDD" id="cd00586">
    <property type="entry name" value="4HBT"/>
    <property type="match status" value="1"/>
</dbReference>
<sequence length="304" mass="34473">MHTIPIPRVRLVSSLSGFKPPAHSSALGPSFLARRQFSISANNHRSSDTAISKIPPPPPARWITDLRDRVGKCIIFGCSNQQVSRSAEVLRALAVEWKDLLAGSEGFLTGGRRGLDSHKIAWGEMDSFGHVNNVNYFRYAESARVNWITNFSVHVDPAHREQWAELMSPKAIGLIMRSLKSDFKFPMVYPDKISVYHKLRSKPEGEPAPSAFMLDCIVLSHQHRRIAARLEEDIVVYDYRSAKKTSMPDFMVDLFARTYKMQQEEMVRARTRIWDLIRTVEALEKETWDCENVVEDLGSAGKAS</sequence>
<dbReference type="PANTHER" id="PTHR31793:SF39">
    <property type="entry name" value="THIOESTERASE_THIOL ESTER DEHYDRASE-ISOMERASE"/>
    <property type="match status" value="1"/>
</dbReference>
<dbReference type="EMBL" id="MU858159">
    <property type="protein sequence ID" value="KAK4211038.1"/>
    <property type="molecule type" value="Genomic_DNA"/>
</dbReference>
<dbReference type="SUPFAM" id="SSF54637">
    <property type="entry name" value="Thioesterase/thiol ester dehydrase-isomerase"/>
    <property type="match status" value="1"/>
</dbReference>
<dbReference type="AlphaFoldDB" id="A0AAN6Y1R8"/>
<dbReference type="Pfam" id="PF13279">
    <property type="entry name" value="4HBT_2"/>
    <property type="match status" value="1"/>
</dbReference>
<reference evidence="1" key="2">
    <citation type="submission" date="2023-05" db="EMBL/GenBank/DDBJ databases">
        <authorList>
            <consortium name="Lawrence Berkeley National Laboratory"/>
            <person name="Steindorff A."/>
            <person name="Hensen N."/>
            <person name="Bonometti L."/>
            <person name="Westerberg I."/>
            <person name="Brannstrom I.O."/>
            <person name="Guillou S."/>
            <person name="Cros-Aarteil S."/>
            <person name="Calhoun S."/>
            <person name="Haridas S."/>
            <person name="Kuo A."/>
            <person name="Mondo S."/>
            <person name="Pangilinan J."/>
            <person name="Riley R."/>
            <person name="Labutti K."/>
            <person name="Andreopoulos B."/>
            <person name="Lipzen A."/>
            <person name="Chen C."/>
            <person name="Yanf M."/>
            <person name="Daum C."/>
            <person name="Ng V."/>
            <person name="Clum A."/>
            <person name="Ohm R."/>
            <person name="Martin F."/>
            <person name="Silar P."/>
            <person name="Natvig D."/>
            <person name="Lalanne C."/>
            <person name="Gautier V."/>
            <person name="Ament-Velasquez S.L."/>
            <person name="Kruys A."/>
            <person name="Hutchinson M.I."/>
            <person name="Powell A.J."/>
            <person name="Barry K."/>
            <person name="Miller A.N."/>
            <person name="Grigoriev I.V."/>
            <person name="Debuchy R."/>
            <person name="Gladieux P."/>
            <person name="Thoren M.H."/>
            <person name="Johannesson H."/>
        </authorList>
    </citation>
    <scope>NUCLEOTIDE SEQUENCE</scope>
    <source>
        <strain evidence="1">PSN293</strain>
    </source>
</reference>
<organism evidence="1 2">
    <name type="scientific">Rhypophila decipiens</name>
    <dbReference type="NCBI Taxonomy" id="261697"/>
    <lineage>
        <taxon>Eukaryota</taxon>
        <taxon>Fungi</taxon>
        <taxon>Dikarya</taxon>
        <taxon>Ascomycota</taxon>
        <taxon>Pezizomycotina</taxon>
        <taxon>Sordariomycetes</taxon>
        <taxon>Sordariomycetidae</taxon>
        <taxon>Sordariales</taxon>
        <taxon>Naviculisporaceae</taxon>
        <taxon>Rhypophila</taxon>
    </lineage>
</organism>
<dbReference type="GO" id="GO:0047617">
    <property type="term" value="F:fatty acyl-CoA hydrolase activity"/>
    <property type="evidence" value="ECO:0007669"/>
    <property type="project" value="TreeGrafter"/>
</dbReference>
<dbReference type="Proteomes" id="UP001301769">
    <property type="component" value="Unassembled WGS sequence"/>
</dbReference>
<gene>
    <name evidence="1" type="ORF">QBC37DRAFT_390021</name>
</gene>
<evidence type="ECO:0000313" key="1">
    <source>
        <dbReference type="EMBL" id="KAK4211038.1"/>
    </source>
</evidence>
<dbReference type="PANTHER" id="PTHR31793">
    <property type="entry name" value="4-HYDROXYBENZOYL-COA THIOESTERASE FAMILY MEMBER"/>
    <property type="match status" value="1"/>
</dbReference>
<name>A0AAN6Y1R8_9PEZI</name>
<proteinExistence type="predicted"/>
<evidence type="ECO:0000313" key="2">
    <source>
        <dbReference type="Proteomes" id="UP001301769"/>
    </source>
</evidence>
<accession>A0AAN6Y1R8</accession>
<keyword evidence="2" id="KW-1185">Reference proteome</keyword>
<dbReference type="InterPro" id="IPR029069">
    <property type="entry name" value="HotDog_dom_sf"/>
</dbReference>